<comment type="caution">
    <text evidence="3">The sequence shown here is derived from an EMBL/GenBank/DDBJ whole genome shotgun (WGS) entry which is preliminary data.</text>
</comment>
<proteinExistence type="predicted"/>
<keyword evidence="4" id="KW-1185">Reference proteome</keyword>
<evidence type="ECO:0000313" key="4">
    <source>
        <dbReference type="Proteomes" id="UP000541444"/>
    </source>
</evidence>
<organism evidence="3 4">
    <name type="scientific">Kingdonia uniflora</name>
    <dbReference type="NCBI Taxonomy" id="39325"/>
    <lineage>
        <taxon>Eukaryota</taxon>
        <taxon>Viridiplantae</taxon>
        <taxon>Streptophyta</taxon>
        <taxon>Embryophyta</taxon>
        <taxon>Tracheophyta</taxon>
        <taxon>Spermatophyta</taxon>
        <taxon>Magnoliopsida</taxon>
        <taxon>Ranunculales</taxon>
        <taxon>Circaeasteraceae</taxon>
        <taxon>Kingdonia</taxon>
    </lineage>
</organism>
<dbReference type="InterPro" id="IPR036322">
    <property type="entry name" value="WD40_repeat_dom_sf"/>
</dbReference>
<dbReference type="Gene3D" id="2.130.10.10">
    <property type="entry name" value="YVTN repeat-like/Quinoprotein amine dehydrogenase"/>
    <property type="match status" value="1"/>
</dbReference>
<evidence type="ECO:0000256" key="1">
    <source>
        <dbReference type="PROSITE-ProRule" id="PRU00221"/>
    </source>
</evidence>
<dbReference type="PANTHER" id="PTHR48258:SF3">
    <property type="entry name" value="FK506-BINDING PROTEIN 4-LIKE ISOFORM X1"/>
    <property type="match status" value="1"/>
</dbReference>
<dbReference type="Pfam" id="PF00400">
    <property type="entry name" value="WD40"/>
    <property type="match status" value="1"/>
</dbReference>
<dbReference type="PROSITE" id="PS50294">
    <property type="entry name" value="WD_REPEATS_REGION"/>
    <property type="match status" value="1"/>
</dbReference>
<evidence type="ECO:0000259" key="2">
    <source>
        <dbReference type="Pfam" id="PF13952"/>
    </source>
</evidence>
<dbReference type="AlphaFoldDB" id="A0A7J7NKD6"/>
<dbReference type="PANTHER" id="PTHR48258">
    <property type="entry name" value="DUF4218 DOMAIN-CONTAINING PROTEIN-RELATED"/>
    <property type="match status" value="1"/>
</dbReference>
<feature type="repeat" description="WD" evidence="1">
    <location>
        <begin position="113"/>
        <end position="144"/>
    </location>
</feature>
<dbReference type="SMART" id="SM00320">
    <property type="entry name" value="WD40"/>
    <property type="match status" value="1"/>
</dbReference>
<sequence length="161" mass="18230">MRVVTTFISKAGDKNPINEEVTYYGIVKSILELDYKTFKKTVFCCDWVCIEEKSGCLVDSETNLIYVNLGKLQKNSKEDDEPFILTTQASQVFYCKDQSRPNEKWHVVLDSPKSGHSSTVWALSFDTTGEKMVTCSDDLTIKIWGSDSKLMQASGDDFAPW</sequence>
<dbReference type="Pfam" id="PF13952">
    <property type="entry name" value="DUF4216"/>
    <property type="match status" value="1"/>
</dbReference>
<reference evidence="3 4" key="1">
    <citation type="journal article" date="2020" name="IScience">
        <title>Genome Sequencing of the Endangered Kingdonia uniflora (Circaeasteraceae, Ranunculales) Reveals Potential Mechanisms of Evolutionary Specialization.</title>
        <authorList>
            <person name="Sun Y."/>
            <person name="Deng T."/>
            <person name="Zhang A."/>
            <person name="Moore M.J."/>
            <person name="Landis J.B."/>
            <person name="Lin N."/>
            <person name="Zhang H."/>
            <person name="Zhang X."/>
            <person name="Huang J."/>
            <person name="Zhang X."/>
            <person name="Sun H."/>
            <person name="Wang H."/>
        </authorList>
    </citation>
    <scope>NUCLEOTIDE SEQUENCE [LARGE SCALE GENOMIC DNA]</scope>
    <source>
        <strain evidence="3">TB1705</strain>
        <tissue evidence="3">Leaf</tissue>
    </source>
</reference>
<evidence type="ECO:0000313" key="3">
    <source>
        <dbReference type="EMBL" id="KAF6167368.1"/>
    </source>
</evidence>
<dbReference type="InterPro" id="IPR001680">
    <property type="entry name" value="WD40_rpt"/>
</dbReference>
<dbReference type="SUPFAM" id="SSF50978">
    <property type="entry name" value="WD40 repeat-like"/>
    <property type="match status" value="1"/>
</dbReference>
<dbReference type="Proteomes" id="UP000541444">
    <property type="component" value="Unassembled WGS sequence"/>
</dbReference>
<protein>
    <recommendedName>
        <fullName evidence="2">DUF4216 domain-containing protein</fullName>
    </recommendedName>
</protein>
<dbReference type="PROSITE" id="PS50082">
    <property type="entry name" value="WD_REPEATS_2"/>
    <property type="match status" value="1"/>
</dbReference>
<dbReference type="InterPro" id="IPR025312">
    <property type="entry name" value="DUF4216"/>
</dbReference>
<feature type="domain" description="DUF4216" evidence="2">
    <location>
        <begin position="31"/>
        <end position="108"/>
    </location>
</feature>
<dbReference type="InterPro" id="IPR015943">
    <property type="entry name" value="WD40/YVTN_repeat-like_dom_sf"/>
</dbReference>
<dbReference type="EMBL" id="JACGCM010000750">
    <property type="protein sequence ID" value="KAF6167368.1"/>
    <property type="molecule type" value="Genomic_DNA"/>
</dbReference>
<gene>
    <name evidence="3" type="ORF">GIB67_020674</name>
</gene>
<keyword evidence="1" id="KW-0853">WD repeat</keyword>
<name>A0A7J7NKD6_9MAGN</name>
<accession>A0A7J7NKD6</accession>
<dbReference type="OrthoDB" id="1936304at2759"/>